<dbReference type="PANTHER" id="PTHR13617">
    <property type="entry name" value="PROTEIN ABHD18"/>
    <property type="match status" value="1"/>
</dbReference>
<feature type="region of interest" description="Disordered" evidence="1">
    <location>
        <begin position="316"/>
        <end position="348"/>
    </location>
</feature>
<protein>
    <submittedName>
        <fullName evidence="2">Uncharacterized protein C4orf29 homolog</fullName>
    </submittedName>
</protein>
<dbReference type="InterPro" id="IPR029058">
    <property type="entry name" value="AB_hydrolase_fold"/>
</dbReference>
<proteinExistence type="predicted"/>
<dbReference type="PANTHER" id="PTHR13617:SF14">
    <property type="entry name" value="PROTEIN ABHD18"/>
    <property type="match status" value="1"/>
</dbReference>
<feature type="compositionally biased region" description="Polar residues" evidence="1">
    <location>
        <begin position="335"/>
        <end position="348"/>
    </location>
</feature>
<sequence length="528" mass="59612">MSLVDKVYRRSVAFDFFKKGWGRPELLLQLIKNLENVRTDPGYLNEHTTYRPIMIEKKIEYKKLIEMEGSFVSPFEDLVPGALCPNNRIARYVQKSLIVVSFQLVIPKRWKSKYKPLCFHFAGTGDHDYYRRRVFLANQLLEAGIGSVIIMNPFYGLRKPNDQRGSSLNYLSDLFVMGGSLVLECHNLLRWCSRLGFGPFALHGISMGGYMATICATTVAAPVSLIPCLSWTSASVVFVEGVLSNSVDWTTLTRQYIEDSAYSRVIRPRIQPSIKPIFQFKLEKQKEPIMMEERARELATLSSDSPRVDQQQVYQTTMSPTEAPPVGRPPIRNPMLTSQAPNSSSLSANTSNPLVLTINGLSYLNNLSKLWSYVKAHNKLHFYVDNYVLDGAMSVLRSVPSVLPVTSHFPPKPEPDPEVREFLREMLDFFTHLGNFPCVSDSRLITSVTAGRDAYVPRDGVVPFDVVFPCAHIRTLPQCGHVSAYVRNMIWSQDFHQAICDTLNRHMALHYGSLQPVFGKSVKATSTA</sequence>
<reference evidence="2" key="1">
    <citation type="submission" date="2016-01" db="EMBL/GenBank/DDBJ databases">
        <title>Reference transcriptome for the parasite Schistocephalus solidus: insights into the molecular evolution of parasitism.</title>
        <authorList>
            <person name="Hebert F.O."/>
            <person name="Grambauer S."/>
            <person name="Barber I."/>
            <person name="Landry C.R."/>
            <person name="Aubin-Horth N."/>
        </authorList>
    </citation>
    <scope>NUCLEOTIDE SEQUENCE</scope>
</reference>
<organism evidence="2">
    <name type="scientific">Schistocephalus solidus</name>
    <name type="common">Tapeworm</name>
    <dbReference type="NCBI Taxonomy" id="70667"/>
    <lineage>
        <taxon>Eukaryota</taxon>
        <taxon>Metazoa</taxon>
        <taxon>Spiralia</taxon>
        <taxon>Lophotrochozoa</taxon>
        <taxon>Platyhelminthes</taxon>
        <taxon>Cestoda</taxon>
        <taxon>Eucestoda</taxon>
        <taxon>Diphyllobothriidea</taxon>
        <taxon>Diphyllobothriidae</taxon>
        <taxon>Schistocephalus</taxon>
    </lineage>
</organism>
<evidence type="ECO:0000313" key="2">
    <source>
        <dbReference type="EMBL" id="JAP44632.1"/>
    </source>
</evidence>
<dbReference type="AlphaFoldDB" id="A0A0X3P976"/>
<gene>
    <name evidence="2" type="primary">CD029</name>
    <name evidence="2" type="ORF">TR120634</name>
</gene>
<feature type="compositionally biased region" description="Pro residues" evidence="1">
    <location>
        <begin position="322"/>
        <end position="332"/>
    </location>
</feature>
<dbReference type="Pfam" id="PF09752">
    <property type="entry name" value="ABHD18"/>
    <property type="match status" value="1"/>
</dbReference>
<dbReference type="InterPro" id="IPR019149">
    <property type="entry name" value="ABHD18"/>
</dbReference>
<name>A0A0X3P976_SCHSO</name>
<dbReference type="SUPFAM" id="SSF53474">
    <property type="entry name" value="alpha/beta-Hydrolases"/>
    <property type="match status" value="1"/>
</dbReference>
<dbReference type="EMBL" id="GEEE01018593">
    <property type="protein sequence ID" value="JAP44632.1"/>
    <property type="molecule type" value="Transcribed_RNA"/>
</dbReference>
<evidence type="ECO:0000256" key="1">
    <source>
        <dbReference type="SAM" id="MobiDB-lite"/>
    </source>
</evidence>
<accession>A0A0X3P976</accession>
<dbReference type="Gene3D" id="3.40.50.1820">
    <property type="entry name" value="alpha/beta hydrolase"/>
    <property type="match status" value="1"/>
</dbReference>